<proteinExistence type="predicted"/>
<dbReference type="Pfam" id="PF15041">
    <property type="entry name" value="TKTI1"/>
    <property type="match status" value="1"/>
</dbReference>
<dbReference type="PANTHER" id="PTHR31254">
    <property type="entry name" value="HYPOTHETICAL PROTEIN LOC690617"/>
    <property type="match status" value="1"/>
</dbReference>
<reference evidence="1" key="1">
    <citation type="submission" date="2025-08" db="UniProtKB">
        <authorList>
            <consortium name="Ensembl"/>
        </authorList>
    </citation>
    <scope>IDENTIFICATION</scope>
</reference>
<dbReference type="PANTHER" id="PTHR31254:SF1">
    <property type="entry name" value="TEKTIN BUNDLE-INTERACTING PROTEIN 1"/>
    <property type="match status" value="1"/>
</dbReference>
<dbReference type="Proteomes" id="UP000694545">
    <property type="component" value="Unplaced"/>
</dbReference>
<keyword evidence="2" id="KW-1185">Reference proteome</keyword>
<dbReference type="AlphaFoldDB" id="A0A8D2JBG6"/>
<accession>A0A8D2JBG6</accession>
<evidence type="ECO:0000313" key="2">
    <source>
        <dbReference type="Proteomes" id="UP000694545"/>
    </source>
</evidence>
<protein>
    <submittedName>
        <fullName evidence="1">Chromosome 19 open reading frame 71</fullName>
    </submittedName>
</protein>
<evidence type="ECO:0000313" key="1">
    <source>
        <dbReference type="Ensembl" id="ENSVKKP00000010000.1"/>
    </source>
</evidence>
<dbReference type="Ensembl" id="ENSVKKT00000010249.1">
    <property type="protein sequence ID" value="ENSVKKP00000010000.1"/>
    <property type="gene ID" value="ENSVKKG00000007047.1"/>
</dbReference>
<sequence>MKVKCRRRNLEELSRAFGGKNILGNFIHRVPRNGLAAHHSVSFVCDEYLRLRGPLNAPIIKEAVRWKFTPMGWDAMPQIWYTGLTNSHNRDTWYTLTNGIGREAYHRWQKSHAERERTLPPAYAQHLRESSWYDPIIPAQYLEPSTRWGAFRWKDTPVLGKEYGIRGASVGTWISPVPSPVLFPLHHTASQGKHRLNVVTPPAHPGK</sequence>
<organism evidence="1 2">
    <name type="scientific">Varanus komodoensis</name>
    <name type="common">Komodo dragon</name>
    <dbReference type="NCBI Taxonomy" id="61221"/>
    <lineage>
        <taxon>Eukaryota</taxon>
        <taxon>Metazoa</taxon>
        <taxon>Chordata</taxon>
        <taxon>Craniata</taxon>
        <taxon>Vertebrata</taxon>
        <taxon>Euteleostomi</taxon>
        <taxon>Lepidosauria</taxon>
        <taxon>Squamata</taxon>
        <taxon>Bifurcata</taxon>
        <taxon>Unidentata</taxon>
        <taxon>Episquamata</taxon>
        <taxon>Toxicofera</taxon>
        <taxon>Anguimorpha</taxon>
        <taxon>Paleoanguimorpha</taxon>
        <taxon>Varanoidea</taxon>
        <taxon>Varanidae</taxon>
        <taxon>Varanus</taxon>
    </lineage>
</organism>
<dbReference type="InterPro" id="IPR029203">
    <property type="entry name" value="TKTI1"/>
</dbReference>
<reference evidence="1" key="2">
    <citation type="submission" date="2025-09" db="UniProtKB">
        <authorList>
            <consortium name="Ensembl"/>
        </authorList>
    </citation>
    <scope>IDENTIFICATION</scope>
</reference>
<name>A0A8D2JBG6_VARKO</name>